<evidence type="ECO:0000256" key="1">
    <source>
        <dbReference type="ARBA" id="ARBA00022801"/>
    </source>
</evidence>
<gene>
    <name evidence="2" type="ORF">IV66_GL000710</name>
</gene>
<evidence type="ECO:0000313" key="2">
    <source>
        <dbReference type="EMBL" id="KRN96524.1"/>
    </source>
</evidence>
<dbReference type="Pfam" id="PF03403">
    <property type="entry name" value="PAF-AH_p_II"/>
    <property type="match status" value="1"/>
</dbReference>
<dbReference type="STRING" id="449659.IV66_GL000710"/>
<dbReference type="InterPro" id="IPR050261">
    <property type="entry name" value="FrsA_esterase"/>
</dbReference>
<sequence>MSQVTAQTLNFTDHSREDRPLKTTLWYPEELNLDYAANYSGEKHPLILMSHGSGSNRISLAWLAMPLAAQGYIVASPDHYGNTFSDPIPAQFKRYWERPRDLSFVLSELIRQYGPLIDQERIYAIGFSLGAYSVMALAGLNVDQNLIQKQEDETLPANVVVKMPEFGKLTKKVVEAKPAEVPTDLKDDRFKKVVALSPALGTGVNSRQQTKKVDIPTLIIAPGGDKIAPIDQNGRVYHKFLPDAIYQELPANVGHFIFLPAKKQPAKVDSFWYSDAPGVDRKQIHQQTIETIKNFLLS</sequence>
<dbReference type="AlphaFoldDB" id="A0A0R2LB62"/>
<dbReference type="PANTHER" id="PTHR22946">
    <property type="entry name" value="DIENELACTONE HYDROLASE DOMAIN-CONTAINING PROTEIN-RELATED"/>
    <property type="match status" value="1"/>
</dbReference>
<dbReference type="PATRIC" id="fig|449659.4.peg.715"/>
<protein>
    <submittedName>
        <fullName evidence="2">Dienelactone hydrolase protein</fullName>
    </submittedName>
</protein>
<keyword evidence="1 2" id="KW-0378">Hydrolase</keyword>
<dbReference type="OrthoDB" id="9814760at2"/>
<name>A0A0R2LB62_9LACO</name>
<reference evidence="2 3" key="1">
    <citation type="journal article" date="2015" name="Genome Announc.">
        <title>Expanding the biotechnology potential of lactobacilli through comparative genomics of 213 strains and associated genera.</title>
        <authorList>
            <person name="Sun Z."/>
            <person name="Harris H.M."/>
            <person name="McCann A."/>
            <person name="Guo C."/>
            <person name="Argimon S."/>
            <person name="Zhang W."/>
            <person name="Yang X."/>
            <person name="Jeffery I.B."/>
            <person name="Cooney J.C."/>
            <person name="Kagawa T.F."/>
            <person name="Liu W."/>
            <person name="Song Y."/>
            <person name="Salvetti E."/>
            <person name="Wrobel A."/>
            <person name="Rasinkangas P."/>
            <person name="Parkhill J."/>
            <person name="Rea M.C."/>
            <person name="O'Sullivan O."/>
            <person name="Ritari J."/>
            <person name="Douillard F.P."/>
            <person name="Paul Ross R."/>
            <person name="Yang R."/>
            <person name="Briner A.E."/>
            <person name="Felis G.E."/>
            <person name="de Vos W.M."/>
            <person name="Barrangou R."/>
            <person name="Klaenhammer T.R."/>
            <person name="Caufield P.W."/>
            <person name="Cui Y."/>
            <person name="Zhang H."/>
            <person name="O'Toole P.W."/>
        </authorList>
    </citation>
    <scope>NUCLEOTIDE SEQUENCE [LARGE SCALE GENOMIC DNA]</scope>
    <source>
        <strain evidence="2 3">NBRC 103219</strain>
    </source>
</reference>
<dbReference type="GO" id="GO:0052689">
    <property type="term" value="F:carboxylic ester hydrolase activity"/>
    <property type="evidence" value="ECO:0007669"/>
    <property type="project" value="UniProtKB-ARBA"/>
</dbReference>
<dbReference type="PIRSF" id="PIRSF031982">
    <property type="entry name" value="UCP031982_abhydr"/>
    <property type="match status" value="1"/>
</dbReference>
<proteinExistence type="predicted"/>
<accession>A0A0R2LB62</accession>
<comment type="caution">
    <text evidence="2">The sequence shown here is derived from an EMBL/GenBank/DDBJ whole genome shotgun (WGS) entry which is preliminary data.</text>
</comment>
<dbReference type="RefSeq" id="WP_017868662.1">
    <property type="nucleotide sequence ID" value="NZ_BJYB01000021.1"/>
</dbReference>
<keyword evidence="3" id="KW-1185">Reference proteome</keyword>
<dbReference type="Proteomes" id="UP000051886">
    <property type="component" value="Unassembled WGS sequence"/>
</dbReference>
<dbReference type="PANTHER" id="PTHR22946:SF9">
    <property type="entry name" value="POLYKETIDE TRANSFERASE AF380"/>
    <property type="match status" value="1"/>
</dbReference>
<dbReference type="InterPro" id="IPR029058">
    <property type="entry name" value="AB_hydrolase_fold"/>
</dbReference>
<dbReference type="Gene3D" id="3.40.50.1820">
    <property type="entry name" value="alpha/beta hydrolase"/>
    <property type="match status" value="1"/>
</dbReference>
<dbReference type="SUPFAM" id="SSF53474">
    <property type="entry name" value="alpha/beta-Hydrolases"/>
    <property type="match status" value="1"/>
</dbReference>
<evidence type="ECO:0000313" key="3">
    <source>
        <dbReference type="Proteomes" id="UP000051886"/>
    </source>
</evidence>
<organism evidence="2 3">
    <name type="scientific">Ligilactobacillus pobuzihii</name>
    <dbReference type="NCBI Taxonomy" id="449659"/>
    <lineage>
        <taxon>Bacteria</taxon>
        <taxon>Bacillati</taxon>
        <taxon>Bacillota</taxon>
        <taxon>Bacilli</taxon>
        <taxon>Lactobacillales</taxon>
        <taxon>Lactobacillaceae</taxon>
        <taxon>Ligilactobacillus</taxon>
    </lineage>
</organism>
<dbReference type="InterPro" id="IPR016986">
    <property type="entry name" value="UCP031982_abhydr"/>
</dbReference>
<dbReference type="EMBL" id="JQCN01000066">
    <property type="protein sequence ID" value="KRN96524.1"/>
    <property type="molecule type" value="Genomic_DNA"/>
</dbReference>